<dbReference type="SUPFAM" id="SSF48452">
    <property type="entry name" value="TPR-like"/>
    <property type="match status" value="1"/>
</dbReference>
<gene>
    <name evidence="2" type="ORF">EI42_05263</name>
</gene>
<dbReference type="InterPro" id="IPR001387">
    <property type="entry name" value="Cro/C1-type_HTH"/>
</dbReference>
<reference evidence="2 3" key="1">
    <citation type="submission" date="2018-06" db="EMBL/GenBank/DDBJ databases">
        <title>Genomic Encyclopedia of Archaeal and Bacterial Type Strains, Phase II (KMG-II): from individual species to whole genera.</title>
        <authorList>
            <person name="Goeker M."/>
        </authorList>
    </citation>
    <scope>NUCLEOTIDE SEQUENCE [LARGE SCALE GENOMIC DNA]</scope>
    <source>
        <strain evidence="2 3">ATCC BAA-1881</strain>
    </source>
</reference>
<dbReference type="InterPro" id="IPR011990">
    <property type="entry name" value="TPR-like_helical_dom_sf"/>
</dbReference>
<keyword evidence="3" id="KW-1185">Reference proteome</keyword>
<keyword evidence="2" id="KW-0238">DNA-binding</keyword>
<evidence type="ECO:0000313" key="2">
    <source>
        <dbReference type="EMBL" id="PZW22918.1"/>
    </source>
</evidence>
<proteinExistence type="predicted"/>
<dbReference type="Gene3D" id="1.10.260.40">
    <property type="entry name" value="lambda repressor-like DNA-binding domains"/>
    <property type="match status" value="1"/>
</dbReference>
<comment type="caution">
    <text evidence="2">The sequence shown here is derived from an EMBL/GenBank/DDBJ whole genome shotgun (WGS) entry which is preliminary data.</text>
</comment>
<dbReference type="Proteomes" id="UP000248806">
    <property type="component" value="Unassembled WGS sequence"/>
</dbReference>
<dbReference type="Gene3D" id="1.25.40.10">
    <property type="entry name" value="Tetratricopeptide repeat domain"/>
    <property type="match status" value="1"/>
</dbReference>
<accession>A0A326TZK8</accession>
<dbReference type="PROSITE" id="PS50943">
    <property type="entry name" value="HTH_CROC1"/>
    <property type="match status" value="1"/>
</dbReference>
<evidence type="ECO:0000259" key="1">
    <source>
        <dbReference type="PROSITE" id="PS50943"/>
    </source>
</evidence>
<dbReference type="CDD" id="cd00093">
    <property type="entry name" value="HTH_XRE"/>
    <property type="match status" value="1"/>
</dbReference>
<protein>
    <submittedName>
        <fullName evidence="2">DNA-binding XRE family transcriptional regulator</fullName>
    </submittedName>
</protein>
<name>A0A326TZK8_THEHA</name>
<organism evidence="2 3">
    <name type="scientific">Thermosporothrix hazakensis</name>
    <dbReference type="NCBI Taxonomy" id="644383"/>
    <lineage>
        <taxon>Bacteria</taxon>
        <taxon>Bacillati</taxon>
        <taxon>Chloroflexota</taxon>
        <taxon>Ktedonobacteria</taxon>
        <taxon>Ktedonobacterales</taxon>
        <taxon>Thermosporotrichaceae</taxon>
        <taxon>Thermosporothrix</taxon>
    </lineage>
</organism>
<feature type="domain" description="HTH cro/C1-type" evidence="1">
    <location>
        <begin position="8"/>
        <end position="62"/>
    </location>
</feature>
<dbReference type="SMART" id="SM00530">
    <property type="entry name" value="HTH_XRE"/>
    <property type="match status" value="1"/>
</dbReference>
<dbReference type="GO" id="GO:0003677">
    <property type="term" value="F:DNA binding"/>
    <property type="evidence" value="ECO:0007669"/>
    <property type="project" value="UniProtKB-KW"/>
</dbReference>
<dbReference type="AlphaFoldDB" id="A0A326TZK8"/>
<dbReference type="EMBL" id="QKUF01000029">
    <property type="protein sequence ID" value="PZW22918.1"/>
    <property type="molecule type" value="Genomic_DNA"/>
</dbReference>
<dbReference type="InterPro" id="IPR010982">
    <property type="entry name" value="Lambda_DNA-bd_dom_sf"/>
</dbReference>
<dbReference type="SUPFAM" id="SSF47413">
    <property type="entry name" value="lambda repressor-like DNA-binding domains"/>
    <property type="match status" value="1"/>
</dbReference>
<dbReference type="Pfam" id="PF13560">
    <property type="entry name" value="HTH_31"/>
    <property type="match status" value="1"/>
</dbReference>
<sequence length="382" mass="43381">MEQPNRLLRMARIKKSWTVEFVSHKVGVSPNTYTRWEAGRQVPRHASLRALCSVFEMTPEELGFSGTLQARKSQARIEKQQGYKLEAIRQKLEHCSATIATSWQTYQEGGQADLERVLPGYLLQLGEITLYPGPEQQRAATLTAQLYQLLALLQLQHGDFVSAQAHGTQALVYSQIARDWNLYIASQIHLATIFTTRKRIGSALVAYNDALRLINITRDAISPLLHSRIFAGLAEIQAAMGREKEAMQFLQLAVTVFPETPEMDPGYPFTRCDRTILFLYQGLVLLRLGKPRLAWKAFEQIDGIQPAPAPRVRAEFLRHRAYTSIMLGNMIQSCIYLEAAARAAQHINSELAFSECYTLYEHMLALWGKETRVRLLAHLFQH</sequence>
<evidence type="ECO:0000313" key="3">
    <source>
        <dbReference type="Proteomes" id="UP000248806"/>
    </source>
</evidence>
<dbReference type="RefSeq" id="WP_111325534.1">
    <property type="nucleotide sequence ID" value="NZ_BIFX01000001.1"/>
</dbReference>
<dbReference type="OrthoDB" id="145483at2"/>